<evidence type="ECO:0000256" key="7">
    <source>
        <dbReference type="ARBA" id="ARBA00022734"/>
    </source>
</evidence>
<dbReference type="Pfam" id="PF00139">
    <property type="entry name" value="Lectin_legB"/>
    <property type="match status" value="1"/>
</dbReference>
<dbReference type="InterPro" id="IPR000719">
    <property type="entry name" value="Prot_kinase_dom"/>
</dbReference>
<dbReference type="EC" id="2.7.11.1" evidence="2"/>
<dbReference type="InterPro" id="IPR017441">
    <property type="entry name" value="Protein_kinase_ATP_BS"/>
</dbReference>
<evidence type="ECO:0000256" key="12">
    <source>
        <dbReference type="ARBA" id="ARBA00023180"/>
    </source>
</evidence>
<keyword evidence="8 13" id="KW-0547">Nucleotide-binding</keyword>
<evidence type="ECO:0000256" key="6">
    <source>
        <dbReference type="ARBA" id="ARBA00022729"/>
    </source>
</evidence>
<protein>
    <recommendedName>
        <fullName evidence="2">non-specific serine/threonine protein kinase</fullName>
        <ecNumber evidence="2">2.7.11.1</ecNumber>
    </recommendedName>
</protein>
<comment type="caution">
    <text evidence="18">The sequence shown here is derived from an EMBL/GenBank/DDBJ whole genome shotgun (WGS) entry which is preliminary data.</text>
</comment>
<evidence type="ECO:0000256" key="8">
    <source>
        <dbReference type="ARBA" id="ARBA00022741"/>
    </source>
</evidence>
<keyword evidence="15" id="KW-1133">Transmembrane helix</keyword>
<sequence>MAGRPLPPLLRLAAASFVLLLFFLHLPPAHSQIVPVIDDNFAYSFPNFLSDADGVDLLTFNDSEIRGGALQLTPDTSNIASSYLVNKSGRVFYNMPFKVWQINSSSSSNATAKQVLSFNTFFKINVFRVGNMTPGEGLAFLLSSDLRPAPPGCHGAFLGLTNASFNGNPDNHFVAVEFDTVRQADLGDPNDNHVGLDINGVNSTKTFSDLNFSIAPVNDTNYTVWIDYDGGVRYLRVYMAIDDDPKPASAVLEAPLDLSEYLKQELYFGFAASTGTNYELNRVLSWNLTVQMLTDGRKGVPPWKIGAIVGGVLVFVIALGAGLFVWLQMRKRMARDAAASSSSALVLGALKSLPGTPREFEFKDLDKATNNFDEKMKLGKGGFGEVYRGVLPGENKQVAVKRFSRGGTFAPNDFLKELTIINRLRHKNLVPLVGWCHANSMLLLVYEYMPNGSLDHHLFDGPNSNPTTTLSWERRYNVIAGVASALHYLHDEYDQKVVHRDLKASNIMLDSNFNARLGDFGLARALESDKTSYAELEMAGVPGTVGYIAPECFHTGKATRESDVFGFGAVVLEVVCGRRPRCDIDGFMFLCDWVWKLFREGRILEAVDARLGEGYDPEDARRLLLLALACSHPIPSERPKTDVTVQIISRAVAPPAVPHFKPSFVWPSVPALTGASSWSASVSTVPSSHEAPSPQRRPRNSDPEGHVAAKDPPFRPICSPTYLMLV</sequence>
<comment type="subcellular location">
    <subcellularLocation>
        <location evidence="1">Cell membrane</location>
        <topology evidence="1">Single-pass type I membrane protein</topology>
    </subcellularLocation>
</comment>
<evidence type="ECO:0000256" key="15">
    <source>
        <dbReference type="SAM" id="Phobius"/>
    </source>
</evidence>
<evidence type="ECO:0000313" key="18">
    <source>
        <dbReference type="EMBL" id="KAG6514405.1"/>
    </source>
</evidence>
<dbReference type="CDD" id="cd06899">
    <property type="entry name" value="lectin_legume_LecRK_Arcelin_ConA"/>
    <property type="match status" value="1"/>
</dbReference>
<gene>
    <name evidence="18" type="ORF">ZIOFF_024760</name>
</gene>
<dbReference type="InterPro" id="IPR019825">
    <property type="entry name" value="Lectin_legB_Mn/Ca_BS"/>
</dbReference>
<evidence type="ECO:0000259" key="17">
    <source>
        <dbReference type="PROSITE" id="PS50011"/>
    </source>
</evidence>
<dbReference type="Proteomes" id="UP000734854">
    <property type="component" value="Unassembled WGS sequence"/>
</dbReference>
<dbReference type="Pfam" id="PF07714">
    <property type="entry name" value="PK_Tyr_Ser-Thr"/>
    <property type="match status" value="1"/>
</dbReference>
<keyword evidence="3" id="KW-1003">Cell membrane</keyword>
<keyword evidence="11 15" id="KW-0472">Membrane</keyword>
<evidence type="ECO:0000313" key="19">
    <source>
        <dbReference type="Proteomes" id="UP000734854"/>
    </source>
</evidence>
<keyword evidence="12" id="KW-0325">Glycoprotein</keyword>
<feature type="compositionally biased region" description="Basic and acidic residues" evidence="14">
    <location>
        <begin position="699"/>
        <end position="713"/>
    </location>
</feature>
<keyword evidence="6 16" id="KW-0732">Signal</keyword>
<feature type="chain" id="PRO_5035316466" description="non-specific serine/threonine protein kinase" evidence="16">
    <location>
        <begin position="32"/>
        <end position="726"/>
    </location>
</feature>
<keyword evidence="9" id="KW-0418">Kinase</keyword>
<evidence type="ECO:0000256" key="13">
    <source>
        <dbReference type="PROSITE-ProRule" id="PRU10141"/>
    </source>
</evidence>
<feature type="region of interest" description="Disordered" evidence="14">
    <location>
        <begin position="683"/>
        <end position="713"/>
    </location>
</feature>
<keyword evidence="7" id="KW-0430">Lectin</keyword>
<dbReference type="SMART" id="SM00220">
    <property type="entry name" value="S_TKc"/>
    <property type="match status" value="1"/>
</dbReference>
<dbReference type="InterPro" id="IPR001220">
    <property type="entry name" value="Legume_lectin_dom"/>
</dbReference>
<dbReference type="FunFam" id="3.30.200.20:FF:000320">
    <property type="entry name" value="probable L-type lectin-domain containing receptor kinase S.5"/>
    <property type="match status" value="1"/>
</dbReference>
<dbReference type="PROSITE" id="PS00107">
    <property type="entry name" value="PROTEIN_KINASE_ATP"/>
    <property type="match status" value="1"/>
</dbReference>
<proteinExistence type="predicted"/>
<keyword evidence="15" id="KW-0812">Transmembrane</keyword>
<evidence type="ECO:0000256" key="3">
    <source>
        <dbReference type="ARBA" id="ARBA00022475"/>
    </source>
</evidence>
<feature type="transmembrane region" description="Helical" evidence="15">
    <location>
        <begin position="305"/>
        <end position="327"/>
    </location>
</feature>
<dbReference type="GO" id="GO:0005524">
    <property type="term" value="F:ATP binding"/>
    <property type="evidence" value="ECO:0007669"/>
    <property type="project" value="UniProtKB-UniRule"/>
</dbReference>
<organism evidence="18 19">
    <name type="scientific">Zingiber officinale</name>
    <name type="common">Ginger</name>
    <name type="synonym">Amomum zingiber</name>
    <dbReference type="NCBI Taxonomy" id="94328"/>
    <lineage>
        <taxon>Eukaryota</taxon>
        <taxon>Viridiplantae</taxon>
        <taxon>Streptophyta</taxon>
        <taxon>Embryophyta</taxon>
        <taxon>Tracheophyta</taxon>
        <taxon>Spermatophyta</taxon>
        <taxon>Magnoliopsida</taxon>
        <taxon>Liliopsida</taxon>
        <taxon>Zingiberales</taxon>
        <taxon>Zingiberaceae</taxon>
        <taxon>Zingiber</taxon>
    </lineage>
</organism>
<keyword evidence="4" id="KW-0723">Serine/threonine-protein kinase</keyword>
<dbReference type="GO" id="GO:0030246">
    <property type="term" value="F:carbohydrate binding"/>
    <property type="evidence" value="ECO:0007669"/>
    <property type="project" value="UniProtKB-KW"/>
</dbReference>
<evidence type="ECO:0000256" key="10">
    <source>
        <dbReference type="ARBA" id="ARBA00022840"/>
    </source>
</evidence>
<dbReference type="FunFam" id="1.10.510.10:FF:000444">
    <property type="entry name" value="probable L-type lectin-domain containing receptor kinase S.5"/>
    <property type="match status" value="1"/>
</dbReference>
<dbReference type="PROSITE" id="PS00307">
    <property type="entry name" value="LECTIN_LEGUME_BETA"/>
    <property type="match status" value="1"/>
</dbReference>
<evidence type="ECO:0000256" key="14">
    <source>
        <dbReference type="SAM" id="MobiDB-lite"/>
    </source>
</evidence>
<keyword evidence="10 13" id="KW-0067">ATP-binding</keyword>
<reference evidence="18 19" key="1">
    <citation type="submission" date="2020-08" db="EMBL/GenBank/DDBJ databases">
        <title>Plant Genome Project.</title>
        <authorList>
            <person name="Zhang R.-G."/>
        </authorList>
    </citation>
    <scope>NUCLEOTIDE SEQUENCE [LARGE SCALE GENOMIC DNA]</scope>
    <source>
        <tissue evidence="18">Rhizome</tissue>
    </source>
</reference>
<feature type="domain" description="Protein kinase" evidence="17">
    <location>
        <begin position="372"/>
        <end position="660"/>
    </location>
</feature>
<dbReference type="GO" id="GO:0004674">
    <property type="term" value="F:protein serine/threonine kinase activity"/>
    <property type="evidence" value="ECO:0007669"/>
    <property type="project" value="UniProtKB-KW"/>
</dbReference>
<dbReference type="InterPro" id="IPR008271">
    <property type="entry name" value="Ser/Thr_kinase_AS"/>
</dbReference>
<evidence type="ECO:0000256" key="1">
    <source>
        <dbReference type="ARBA" id="ARBA00004251"/>
    </source>
</evidence>
<dbReference type="InterPro" id="IPR050528">
    <property type="entry name" value="L-type_Lectin-RKs"/>
</dbReference>
<feature type="signal peptide" evidence="16">
    <location>
        <begin position="1"/>
        <end position="31"/>
    </location>
</feature>
<keyword evidence="5" id="KW-0808">Transferase</keyword>
<evidence type="ECO:0000256" key="16">
    <source>
        <dbReference type="SAM" id="SignalP"/>
    </source>
</evidence>
<feature type="binding site" evidence="13">
    <location>
        <position position="401"/>
    </location>
    <ligand>
        <name>ATP</name>
        <dbReference type="ChEBI" id="CHEBI:30616"/>
    </ligand>
</feature>
<evidence type="ECO:0000256" key="4">
    <source>
        <dbReference type="ARBA" id="ARBA00022527"/>
    </source>
</evidence>
<evidence type="ECO:0000256" key="5">
    <source>
        <dbReference type="ARBA" id="ARBA00022679"/>
    </source>
</evidence>
<dbReference type="GO" id="GO:0051707">
    <property type="term" value="P:response to other organism"/>
    <property type="evidence" value="ECO:0007669"/>
    <property type="project" value="UniProtKB-ARBA"/>
</dbReference>
<dbReference type="GO" id="GO:0005886">
    <property type="term" value="C:plasma membrane"/>
    <property type="evidence" value="ECO:0007669"/>
    <property type="project" value="UniProtKB-SubCell"/>
</dbReference>
<dbReference type="AlphaFoldDB" id="A0A8J5GUT3"/>
<keyword evidence="19" id="KW-1185">Reference proteome</keyword>
<dbReference type="PROSITE" id="PS50011">
    <property type="entry name" value="PROTEIN_KINASE_DOM"/>
    <property type="match status" value="1"/>
</dbReference>
<dbReference type="EMBL" id="JACMSC010000007">
    <property type="protein sequence ID" value="KAG6514405.1"/>
    <property type="molecule type" value="Genomic_DNA"/>
</dbReference>
<accession>A0A8J5GUT3</accession>
<dbReference type="InterPro" id="IPR001245">
    <property type="entry name" value="Ser-Thr/Tyr_kinase_cat_dom"/>
</dbReference>
<dbReference type="PANTHER" id="PTHR27007">
    <property type="match status" value="1"/>
</dbReference>
<dbReference type="OrthoDB" id="1913956at2759"/>
<evidence type="ECO:0000256" key="11">
    <source>
        <dbReference type="ARBA" id="ARBA00023136"/>
    </source>
</evidence>
<dbReference type="PROSITE" id="PS00108">
    <property type="entry name" value="PROTEIN_KINASE_ST"/>
    <property type="match status" value="1"/>
</dbReference>
<evidence type="ECO:0000256" key="2">
    <source>
        <dbReference type="ARBA" id="ARBA00012513"/>
    </source>
</evidence>
<name>A0A8J5GUT3_ZINOF</name>
<evidence type="ECO:0000256" key="9">
    <source>
        <dbReference type="ARBA" id="ARBA00022777"/>
    </source>
</evidence>